<keyword evidence="2" id="KW-0472">Membrane</keyword>
<evidence type="ECO:0000256" key="1">
    <source>
        <dbReference type="SAM" id="MobiDB-lite"/>
    </source>
</evidence>
<sequence length="92" mass="10446">MKGNRKGRSKSLESRLEDRTCTGFLAGLWVVALFRMFFPLAFPFPSYPVLSYCLVVALIEFCHGSVWSSSRHRMPQGNPESGPRNWISSDFS</sequence>
<dbReference type="AlphaFoldDB" id="A0A1Y0B1R2"/>
<feature type="transmembrane region" description="Helical" evidence="2">
    <location>
        <begin position="49"/>
        <end position="67"/>
    </location>
</feature>
<keyword evidence="2" id="KW-1133">Transmembrane helix</keyword>
<name>A0A1Y0B1R2_9LAMI</name>
<evidence type="ECO:0000313" key="3">
    <source>
        <dbReference type="EMBL" id="ART31289.1"/>
    </source>
</evidence>
<evidence type="ECO:0000256" key="2">
    <source>
        <dbReference type="SAM" id="Phobius"/>
    </source>
</evidence>
<proteinExistence type="predicted"/>
<accession>A0A1Y0B1R2</accession>
<feature type="region of interest" description="Disordered" evidence="1">
    <location>
        <begin position="69"/>
        <end position="92"/>
    </location>
</feature>
<gene>
    <name evidence="3" type="ORF">AEK19_MT1067</name>
</gene>
<keyword evidence="3" id="KW-0496">Mitochondrion</keyword>
<reference evidence="3" key="1">
    <citation type="submission" date="2017-03" db="EMBL/GenBank/DDBJ databases">
        <title>The mitochondrial genome of the carnivorous plant Utricularia reniformis (Lentibulariaceae): structure, comparative analysis and evolutionary landmarks.</title>
        <authorList>
            <person name="Silva S.R."/>
            <person name="Alvarenga D.O."/>
            <person name="Michael T.P."/>
            <person name="Miranda V.F.O."/>
            <person name="Varani A.M."/>
        </authorList>
    </citation>
    <scope>NUCLEOTIDE SEQUENCE</scope>
</reference>
<dbReference type="EMBL" id="KY774314">
    <property type="protein sequence ID" value="ART31289.1"/>
    <property type="molecule type" value="Genomic_DNA"/>
</dbReference>
<protein>
    <submittedName>
        <fullName evidence="3">Uncharacterized protein</fullName>
    </submittedName>
</protein>
<geneLocation type="mitochondrion" evidence="3"/>
<feature type="transmembrane region" description="Helical" evidence="2">
    <location>
        <begin position="21"/>
        <end position="43"/>
    </location>
</feature>
<keyword evidence="2" id="KW-0812">Transmembrane</keyword>
<organism evidence="3">
    <name type="scientific">Utricularia reniformis</name>
    <dbReference type="NCBI Taxonomy" id="192314"/>
    <lineage>
        <taxon>Eukaryota</taxon>
        <taxon>Viridiplantae</taxon>
        <taxon>Streptophyta</taxon>
        <taxon>Embryophyta</taxon>
        <taxon>Tracheophyta</taxon>
        <taxon>Spermatophyta</taxon>
        <taxon>Magnoliopsida</taxon>
        <taxon>eudicotyledons</taxon>
        <taxon>Gunneridae</taxon>
        <taxon>Pentapetalae</taxon>
        <taxon>asterids</taxon>
        <taxon>lamiids</taxon>
        <taxon>Lamiales</taxon>
        <taxon>Lentibulariaceae</taxon>
        <taxon>Utricularia</taxon>
    </lineage>
</organism>